<feature type="compositionally biased region" description="Basic and acidic residues" evidence="1">
    <location>
        <begin position="607"/>
        <end position="616"/>
    </location>
</feature>
<feature type="region of interest" description="Disordered" evidence="1">
    <location>
        <begin position="1"/>
        <end position="23"/>
    </location>
</feature>
<feature type="region of interest" description="Disordered" evidence="1">
    <location>
        <begin position="2814"/>
        <end position="2834"/>
    </location>
</feature>
<feature type="region of interest" description="Disordered" evidence="1">
    <location>
        <begin position="2297"/>
        <end position="2358"/>
    </location>
</feature>
<proteinExistence type="predicted"/>
<feature type="region of interest" description="Disordered" evidence="1">
    <location>
        <begin position="3242"/>
        <end position="3261"/>
    </location>
</feature>
<evidence type="ECO:0000256" key="1">
    <source>
        <dbReference type="SAM" id="MobiDB-lite"/>
    </source>
</evidence>
<accession>A0AAD8F4Z5</accession>
<feature type="region of interest" description="Disordered" evidence="1">
    <location>
        <begin position="339"/>
        <end position="365"/>
    </location>
</feature>
<protein>
    <submittedName>
        <fullName evidence="2">Serine-rich adhesin for platelets</fullName>
    </submittedName>
</protein>
<feature type="compositionally biased region" description="Polar residues" evidence="1">
    <location>
        <begin position="2318"/>
        <end position="2358"/>
    </location>
</feature>
<comment type="caution">
    <text evidence="2">The sequence shown here is derived from an EMBL/GenBank/DDBJ whole genome shotgun (WGS) entry which is preliminary data.</text>
</comment>
<feature type="compositionally biased region" description="Basic and acidic residues" evidence="1">
    <location>
        <begin position="1818"/>
        <end position="1835"/>
    </location>
</feature>
<gene>
    <name evidence="2" type="ORF">Bpfe_020285</name>
</gene>
<feature type="compositionally biased region" description="Low complexity" evidence="1">
    <location>
        <begin position="2014"/>
        <end position="2031"/>
    </location>
</feature>
<feature type="compositionally biased region" description="Basic and acidic residues" evidence="1">
    <location>
        <begin position="1942"/>
        <end position="1973"/>
    </location>
</feature>
<name>A0AAD8F4Z5_BIOPF</name>
<feature type="compositionally biased region" description="Basic and acidic residues" evidence="1">
    <location>
        <begin position="1715"/>
        <end position="1740"/>
    </location>
</feature>
<feature type="compositionally biased region" description="Basic and acidic residues" evidence="1">
    <location>
        <begin position="1909"/>
        <end position="1927"/>
    </location>
</feature>
<dbReference type="EMBL" id="JASAOG010000116">
    <property type="protein sequence ID" value="KAK0050224.1"/>
    <property type="molecule type" value="Genomic_DNA"/>
</dbReference>
<evidence type="ECO:0000313" key="2">
    <source>
        <dbReference type="EMBL" id="KAK0050224.1"/>
    </source>
</evidence>
<feature type="compositionally biased region" description="Polar residues" evidence="1">
    <location>
        <begin position="3643"/>
        <end position="3674"/>
    </location>
</feature>
<feature type="compositionally biased region" description="Low complexity" evidence="1">
    <location>
        <begin position="339"/>
        <end position="348"/>
    </location>
</feature>
<feature type="compositionally biased region" description="Basic and acidic residues" evidence="1">
    <location>
        <begin position="1757"/>
        <end position="1766"/>
    </location>
</feature>
<feature type="region of interest" description="Disordered" evidence="1">
    <location>
        <begin position="597"/>
        <end position="656"/>
    </location>
</feature>
<feature type="region of interest" description="Disordered" evidence="1">
    <location>
        <begin position="1713"/>
        <end position="2050"/>
    </location>
</feature>
<feature type="compositionally biased region" description="Polar residues" evidence="1">
    <location>
        <begin position="2032"/>
        <end position="2045"/>
    </location>
</feature>
<feature type="compositionally biased region" description="Basic and acidic residues" evidence="1">
    <location>
        <begin position="1867"/>
        <end position="1890"/>
    </location>
</feature>
<feature type="compositionally biased region" description="Basic residues" evidence="1">
    <location>
        <begin position="3682"/>
        <end position="3698"/>
    </location>
</feature>
<feature type="compositionally biased region" description="Basic and acidic residues" evidence="1">
    <location>
        <begin position="10"/>
        <end position="20"/>
    </location>
</feature>
<dbReference type="Proteomes" id="UP001233172">
    <property type="component" value="Unassembled WGS sequence"/>
</dbReference>
<organism evidence="2 3">
    <name type="scientific">Biomphalaria pfeifferi</name>
    <name type="common">Bloodfluke planorb</name>
    <name type="synonym">Freshwater snail</name>
    <dbReference type="NCBI Taxonomy" id="112525"/>
    <lineage>
        <taxon>Eukaryota</taxon>
        <taxon>Metazoa</taxon>
        <taxon>Spiralia</taxon>
        <taxon>Lophotrochozoa</taxon>
        <taxon>Mollusca</taxon>
        <taxon>Gastropoda</taxon>
        <taxon>Heterobranchia</taxon>
        <taxon>Euthyneura</taxon>
        <taxon>Panpulmonata</taxon>
        <taxon>Hygrophila</taxon>
        <taxon>Lymnaeoidea</taxon>
        <taxon>Planorbidae</taxon>
        <taxon>Biomphalaria</taxon>
    </lineage>
</organism>
<feature type="compositionally biased region" description="Low complexity" evidence="1">
    <location>
        <begin position="1977"/>
        <end position="2002"/>
    </location>
</feature>
<feature type="compositionally biased region" description="Basic and acidic residues" evidence="1">
    <location>
        <begin position="349"/>
        <end position="365"/>
    </location>
</feature>
<keyword evidence="3" id="KW-1185">Reference proteome</keyword>
<reference evidence="2" key="2">
    <citation type="submission" date="2023-04" db="EMBL/GenBank/DDBJ databases">
        <authorList>
            <person name="Bu L."/>
            <person name="Lu L."/>
            <person name="Laidemitt M.R."/>
            <person name="Zhang S.M."/>
            <person name="Mutuku M."/>
            <person name="Mkoji G."/>
            <person name="Steinauer M."/>
            <person name="Loker E.S."/>
        </authorList>
    </citation>
    <scope>NUCLEOTIDE SEQUENCE</scope>
    <source>
        <strain evidence="2">KasaAsao</strain>
        <tissue evidence="2">Whole Snail</tissue>
    </source>
</reference>
<reference evidence="2" key="1">
    <citation type="journal article" date="2023" name="PLoS Negl. Trop. Dis.">
        <title>A genome sequence for Biomphalaria pfeifferi, the major vector snail for the human-infecting parasite Schistosoma mansoni.</title>
        <authorList>
            <person name="Bu L."/>
            <person name="Lu L."/>
            <person name="Laidemitt M.R."/>
            <person name="Zhang S.M."/>
            <person name="Mutuku M."/>
            <person name="Mkoji G."/>
            <person name="Steinauer M."/>
            <person name="Loker E.S."/>
        </authorList>
    </citation>
    <scope>NUCLEOTIDE SEQUENCE</scope>
    <source>
        <strain evidence="2">KasaAsao</strain>
    </source>
</reference>
<feature type="compositionally biased region" description="Polar residues" evidence="1">
    <location>
        <begin position="2822"/>
        <end position="2834"/>
    </location>
</feature>
<feature type="compositionally biased region" description="Basic and acidic residues" evidence="1">
    <location>
        <begin position="1794"/>
        <end position="1809"/>
    </location>
</feature>
<evidence type="ECO:0000313" key="3">
    <source>
        <dbReference type="Proteomes" id="UP001233172"/>
    </source>
</evidence>
<feature type="compositionally biased region" description="Polar residues" evidence="1">
    <location>
        <begin position="625"/>
        <end position="634"/>
    </location>
</feature>
<feature type="compositionally biased region" description="Low complexity" evidence="1">
    <location>
        <begin position="1772"/>
        <end position="1793"/>
    </location>
</feature>
<feature type="compositionally biased region" description="Basic residues" evidence="1">
    <location>
        <begin position="641"/>
        <end position="651"/>
    </location>
</feature>
<feature type="region of interest" description="Disordered" evidence="1">
    <location>
        <begin position="3639"/>
        <end position="3705"/>
    </location>
</feature>
<sequence>MEQIPNKDTPTTEDKKEDSVRPTSYKETLLNACDEAAEITKTTAHHLYTSAKSAVQNVAEKVQSYTNTLAKTSTGIHKVNSTSVDPEIPFSYPDICINPFSNDIAYPILPLCGATPGGFPAENQRLEQRISVNPNSTTYPGSFPWPLDCLSSYPYPLPSALLYSQLFYPPLLHEAVNSPYLQLPASPEKLVKKRKHSKKKKRKKRVRHVHLEDNEPYSWSHPAVRKAKWWSVWNRMDDRQDSIQAHPVKSLMPTFYQYPQQDTASVYQVAGSYGLSPGPSEKKHVAHRRQLNTRKRLGRQRSTLSKDLDLEELYTGHRSEVEETGIEMDGPDMRRCSVTRSTSVSDTNRSLEQEEYEPKRTPEPRVRCHDDEVTEVNATFVRSLQVKVKSRKKNGLKIKRFNVDVQSAQLLSSFLGCGKSPSPQKAERYSLKEFLTDTQVCEPRKHKCSRNPCKSEDCFLVTSSCCHANQGRHLKQLMSHFYEDLVNLPDRTCPTGVNLPDMTCPTGVNSNKSNTVLTGPYNEPLAQSCTPEQIVACQTKNPCPRNNEAKNYEKTRSPCKPENCEKLEKDFDELRFPCPDVDCCMGGVLRLRKQNNLKSKSHSIHKSNNDESEKSNEQMSEDLTESSNNENNIYTADMATIKKKTRKKNRSGNKMELSYTGPNGSAPGLSLCQKFLISSTAACNVTVSQNISTNPNAPCPCPSLQEATSVPVVSGIYDSQKQLKGHHLVYNIHGGVSGDNKNMRKREKVSYVCPDRKVKSRPIRSKMISRQCSRHHCSILSPCYVSPLKTSLDDCDLRQCTRPENDQEISPDSNVSVSSSEHCYTCSERNSRCFQSPERSEPMFEFGSPCRELIHWDCGKKRTKVGGKCSHENKKVCYVSKCEKKTHHRCQLPQKYNCCLNSTCLGPNYECRPLLTCLHQRNECGQIPACLQKTYDCCLMPPCSDQTYDCCLMPPCSDQTYDCCLIPPCSDQTYDCRAVPKCLDQTYDCRPLPKCLDQTYDCRPLPKCSDQTYDCRPLPKCSDQTRDCRPMPKYSDQTYDCRPLPKCSDQTYDCRPLPKCSDQTYDCRPLPKCSDQTRDCRPLPKCSDETYDCRTLPKCSDQAYDCRPLPKCSDQTYDCRTLPKCSDQTYDCRPLPKCSDQTYDCRPLPKCSDQTRDCRPMPKCSDETYDCRPLPKCSDQTYDCRPLPKCSDQTYDCRPLPKCSDQTRDCRPMPKCSDETYDCRPLPKCSDQTYDCRPLPKCSDQTYDCRPLPKCSDQTYDCRPLPKCSDQTRDCRPMPKCSDQTYDCRPLPKCSDQTSDCRPLPKCSDQTYDCHRLPKCSDQTHASLVPTCVQKAYDIEERPKCCKPTCQSCPISNYSEQNVCGSELSKQNNVCNKYPTFSEKYNKCPQIPKYSENNDVCKQNKINYVQNNECFQTFKCSELNDCCQISKCYEENKDCCPTPKLVGENNLCHQTSMYFKHPNDCQQVPMYSEQSKTCYQRSKNSERNNRRECPVYKTTSQVDKELEDCHVSNPSNQYCPSHIKENMTEMNARKTSGTKESTMTCTANSTQTFPRNKCHRKLKESKPKACHRDDGVHLKSNCFVKSNMCKTDSSGYLKSQSEDENVVCQKKDKKNLCTQKTEPRAEDFIEPCNLTKKSSTAKPKSYQQKTCKESSNIECETRNDHTKSIPKVIPCKSAKISPCQEKDVCQIYPSTGHLSPCVWDDIAPCDGDDESVVKRKQDKDGEAESRDQVRSRETTKSVKSKRRKKSLPQCKQMKPEPRKSEDKEEMSETSSSSRHNSSRVTQSSSTSQRDQYKRSTTSDERKNDTKSTSYDESNTDKKSNSTRKTQADKKPLSLCKRKEKKSKLTDESQQIKKATSKSKKDKKSTLADDVFKDKSTSISRNKDKKLTSVIPSNKDKNSVGQSNDKNSDGQSKDKKSTKKEGTKRDKKSTSVSQSNTDNKTRATDNIEKDGQSDSLSQDKKSVPKDDSNKTKKSSSSQSDEAVKSVSKSQSEDTVSSSSDDSELAIKPYFSSQSDNTMTSSSSSQSDNAVKSTSSYESTKQVLENEDSQETDSACAWRCNSLKRNNTSNSFPNASFSQFSCQTNNSSEVAGNNDVLVNSQKIGSDCRKSRYHKVTKKKSSYFRTMPSDQKFRCNSSSQKHKKLKFMYRHPNRVKSKWPDCRSLNPRRNTAMLYLAETKSTPQTDCYQIKETPSFEKLNKPSREDYEKRKAKCEAQAKPYDEMQKTSSTKSKCLRLKQPVKSTKHDSVRRMKQDSHCSNISCNSMQCSFSYQTLLNYWQTMCYQQEQTISDIKHSQENEQISQHVGSKKWNKTETRIQSNKKPSRLESTSYHITDSSSKNIDSCSQNLSPNNSQSYSTSLETPTILYSTSDAYNCPACSHLTNQSFPNIFVWDKSKLSSPTQQDCLSRYEGWNQTMKLDLDERAMPSDNLTCLGPEHFETKIQASKLKSSKSNIPNLERVRNVVLADSHSNNIQQTLGHSQIKKKCTSSTPGCDLLKNDAGPSCSIELDQTHTFSKRQSRHQRNVKAPCYKCSNGKELKMLPSHSCAHLRKQTSPCHNYARQTKQLSPCRSCVYVNQASSCQSSISQVIYASPCRSCVNGKQTCQLSPCRSCGNDKQASQLPPCRRCVYDKQTSQLSPCRSCGNNKQTSYLSQSRSCVEGKKNSQLSPCRSCGNNKQTNQLSACRSCANERKCAKIQSEKCICPSYECQADSPMTSPVDIHGDQNHVISMPPCRDCRHSTRKRKNNKKPTIKTCKRKTNDLDPSFPCMCCTFPLDERFHTKPSSPCRSYCKPSKSAVQENKTSLSMVLSPKTLSEHKLSSPPSSHTEQTRSSSCIKPTNLVFLEQTWKCQQRKFSSQISMSNERLNTRHLSEPRTTIDSLCYAKDITGEFAKYVSRTADETTKSGITDEPNVCLPPLEDNTMVGPELLAVSQSSIHKTTQEISKGQGDLLLQDKSSYLQNWFNILNLPAQNRQCVSLYSSSSCFQATRVTSPSTLSLCSHSTRLSSSALSTNCPICPKTCAGETTLDGTTDSCKHEHTHETLYWDNPRDLDESKTKLMESLSVSKSVSDEIEVISLGEEWNQQCGSNSAKSEECQSQNCSYPPISPLQEAVPALDSSHRSLDVKIQTRSHSSFVSSTERLSYRARSPDRIHKLHKTNLLSCTHKHTHSFVTLPQPPSPSMNQSLSAVSHRFGDKTGVDKRQTFLCQPSPNQRSLSSSFLISIKRPEVSSAAPKCNMPEFFSQSRRSRNSYQRRKDCSSPMVQTSANVTVTNQPIALRSSLTRSVLNIQSPGLLEKKYSTLNGRSHFLRDNTSRSNLESFGQSTNLGISRISAELKAKLLSPCKHSKMSINSNHSKENDMKYLETCSEEEFWRYLYRVKNRIPIEHWTDTDLYYKKYRNNFNEKIKTEGVRSSLLHEICHLAKPREQDSFLVHNVDISQEKVSTDCIKKTTESASLHHNQYTQCQECSFHRQLPRCQRDDICPSTETSLETKIRTQCPSTETRIETKSRTQCPTPRKETNYCQCCLAHKRIPPTRISIHINTDTKRPCQLTQDASVTCHERNEIQKSSQKRRTNSNLNFVGFSRKSSADVTDFPDTSAEMKANLLFLSNLFKHHVSECSGHQKVRKNKIHQNMFQAKHKKTSFLNVQSNRPSDSGSEISFSSNDFQSQTNKAGQQRDHLCIHQKPKSNSKIRKQTKNKSKDSEQDWAICESKQKIVPHTNITGTSRDPMNTLSRKHCGIAGQSVTRSEFVDCLNEALRNVKKQCVHPNLWDTRFSEHLNTTTWRHREAEITDLLGEMFTTHEPKVADESTIRYPYTTKHSVCKQASTYDHHCLSPSATDYHYLSPSATDHHYLSPSATDHHYLSPSSTETSLSLSFCSNAQSANAIRSLCVRTSSAFKYPKDNRIIKSLAPLDPAKYRSTLKNCEIIDSELNNLKMKSTLKQKLIARACPENFKSNLKNKNNFPCLEADVNVHFNRRKYCTPNRDERSLISKRPRSSRLQFLLTSPPATTPAPNSLPTNPSSSVIFTDLISTKVKDVPVAIYRDKYRTFERKR</sequence>